<dbReference type="InterPro" id="IPR044807">
    <property type="entry name" value="DRIP1-like"/>
</dbReference>
<gene>
    <name evidence="7" type="ORF">KIW84_061592</name>
</gene>
<evidence type="ECO:0000256" key="3">
    <source>
        <dbReference type="ARBA" id="ARBA00022833"/>
    </source>
</evidence>
<dbReference type="SUPFAM" id="SSF57850">
    <property type="entry name" value="RING/U-box"/>
    <property type="match status" value="1"/>
</dbReference>
<dbReference type="PROSITE" id="PS50089">
    <property type="entry name" value="ZF_RING_2"/>
    <property type="match status" value="1"/>
</dbReference>
<sequence length="147" mass="16943">MTKIRQFYNKSQKIAKCLCCDLCNQLLTDATKIIDCFHTFCKDCLYSKIEEEDLECCPVCDIDLGTDPLTKMRSDIILQNMRNHLFPLGKEKEAFEYLPKVLMKTNGHSMPQLQHSSTSSSATKRKLKKSKVADSEEQINKKMKIEN</sequence>
<evidence type="ECO:0000256" key="1">
    <source>
        <dbReference type="ARBA" id="ARBA00022723"/>
    </source>
</evidence>
<evidence type="ECO:0000256" key="5">
    <source>
        <dbReference type="SAM" id="MobiDB-lite"/>
    </source>
</evidence>
<dbReference type="Gramene" id="Psat06G0159200-T1">
    <property type="protein sequence ID" value="KAI5395038.1"/>
    <property type="gene ID" value="KIW84_061592"/>
</dbReference>
<feature type="non-terminal residue" evidence="7">
    <location>
        <position position="1"/>
    </location>
</feature>
<comment type="caution">
    <text evidence="7">The sequence shown here is derived from an EMBL/GenBank/DDBJ whole genome shotgun (WGS) entry which is preliminary data.</text>
</comment>
<feature type="region of interest" description="Disordered" evidence="5">
    <location>
        <begin position="107"/>
        <end position="147"/>
    </location>
</feature>
<dbReference type="SMART" id="SM00184">
    <property type="entry name" value="RING"/>
    <property type="match status" value="1"/>
</dbReference>
<dbReference type="PROSITE" id="PS00518">
    <property type="entry name" value="ZF_RING_1"/>
    <property type="match status" value="1"/>
</dbReference>
<keyword evidence="1" id="KW-0479">Metal-binding</keyword>
<feature type="domain" description="RING-type" evidence="6">
    <location>
        <begin position="20"/>
        <end position="61"/>
    </location>
</feature>
<keyword evidence="3" id="KW-0862">Zinc</keyword>
<keyword evidence="2 4" id="KW-0863">Zinc-finger</keyword>
<evidence type="ECO:0000259" key="6">
    <source>
        <dbReference type="PROSITE" id="PS50089"/>
    </source>
</evidence>
<dbReference type="InterPro" id="IPR013083">
    <property type="entry name" value="Znf_RING/FYVE/PHD"/>
</dbReference>
<feature type="compositionally biased region" description="Polar residues" evidence="5">
    <location>
        <begin position="107"/>
        <end position="122"/>
    </location>
</feature>
<keyword evidence="8" id="KW-1185">Reference proteome</keyword>
<dbReference type="Proteomes" id="UP001058974">
    <property type="component" value="Chromosome 6"/>
</dbReference>
<dbReference type="Gene3D" id="3.30.40.10">
    <property type="entry name" value="Zinc/RING finger domain, C3HC4 (zinc finger)"/>
    <property type="match status" value="1"/>
</dbReference>
<protein>
    <recommendedName>
        <fullName evidence="6">RING-type domain-containing protein</fullName>
    </recommendedName>
</protein>
<dbReference type="GO" id="GO:0004842">
    <property type="term" value="F:ubiquitin-protein transferase activity"/>
    <property type="evidence" value="ECO:0007669"/>
    <property type="project" value="InterPro"/>
</dbReference>
<feature type="compositionally biased region" description="Basic and acidic residues" evidence="5">
    <location>
        <begin position="131"/>
        <end position="147"/>
    </location>
</feature>
<dbReference type="AlphaFoldDB" id="A0A9D4W2V2"/>
<name>A0A9D4W2V2_PEA</name>
<evidence type="ECO:0000256" key="2">
    <source>
        <dbReference type="ARBA" id="ARBA00022771"/>
    </source>
</evidence>
<dbReference type="PANTHER" id="PTHR46293:SF1">
    <property type="entry name" value="OS03G0632800 PROTEIN"/>
    <property type="match status" value="1"/>
</dbReference>
<evidence type="ECO:0000313" key="8">
    <source>
        <dbReference type="Proteomes" id="UP001058974"/>
    </source>
</evidence>
<reference evidence="7 8" key="1">
    <citation type="journal article" date="2022" name="Nat. Genet.">
        <title>Improved pea reference genome and pan-genome highlight genomic features and evolutionary characteristics.</title>
        <authorList>
            <person name="Yang T."/>
            <person name="Liu R."/>
            <person name="Luo Y."/>
            <person name="Hu S."/>
            <person name="Wang D."/>
            <person name="Wang C."/>
            <person name="Pandey M.K."/>
            <person name="Ge S."/>
            <person name="Xu Q."/>
            <person name="Li N."/>
            <person name="Li G."/>
            <person name="Huang Y."/>
            <person name="Saxena R.K."/>
            <person name="Ji Y."/>
            <person name="Li M."/>
            <person name="Yan X."/>
            <person name="He Y."/>
            <person name="Liu Y."/>
            <person name="Wang X."/>
            <person name="Xiang C."/>
            <person name="Varshney R.K."/>
            <person name="Ding H."/>
            <person name="Gao S."/>
            <person name="Zong X."/>
        </authorList>
    </citation>
    <scope>NUCLEOTIDE SEQUENCE [LARGE SCALE GENOMIC DNA]</scope>
    <source>
        <strain evidence="7 8">cv. Zhongwan 6</strain>
    </source>
</reference>
<evidence type="ECO:0000256" key="4">
    <source>
        <dbReference type="PROSITE-ProRule" id="PRU00175"/>
    </source>
</evidence>
<dbReference type="EMBL" id="JAMSHJ010000006">
    <property type="protein sequence ID" value="KAI5395038.1"/>
    <property type="molecule type" value="Genomic_DNA"/>
</dbReference>
<evidence type="ECO:0000313" key="7">
    <source>
        <dbReference type="EMBL" id="KAI5395038.1"/>
    </source>
</evidence>
<dbReference type="GO" id="GO:0008270">
    <property type="term" value="F:zinc ion binding"/>
    <property type="evidence" value="ECO:0007669"/>
    <property type="project" value="UniProtKB-KW"/>
</dbReference>
<dbReference type="InterPro" id="IPR001841">
    <property type="entry name" value="Znf_RING"/>
</dbReference>
<dbReference type="Pfam" id="PF00097">
    <property type="entry name" value="zf-C3HC4"/>
    <property type="match status" value="1"/>
</dbReference>
<dbReference type="InterPro" id="IPR017907">
    <property type="entry name" value="Znf_RING_CS"/>
</dbReference>
<organism evidence="7 8">
    <name type="scientific">Pisum sativum</name>
    <name type="common">Garden pea</name>
    <name type="synonym">Lathyrus oleraceus</name>
    <dbReference type="NCBI Taxonomy" id="3888"/>
    <lineage>
        <taxon>Eukaryota</taxon>
        <taxon>Viridiplantae</taxon>
        <taxon>Streptophyta</taxon>
        <taxon>Embryophyta</taxon>
        <taxon>Tracheophyta</taxon>
        <taxon>Spermatophyta</taxon>
        <taxon>Magnoliopsida</taxon>
        <taxon>eudicotyledons</taxon>
        <taxon>Gunneridae</taxon>
        <taxon>Pentapetalae</taxon>
        <taxon>rosids</taxon>
        <taxon>fabids</taxon>
        <taxon>Fabales</taxon>
        <taxon>Fabaceae</taxon>
        <taxon>Papilionoideae</taxon>
        <taxon>50 kb inversion clade</taxon>
        <taxon>NPAAA clade</taxon>
        <taxon>Hologalegina</taxon>
        <taxon>IRL clade</taxon>
        <taxon>Fabeae</taxon>
        <taxon>Lathyrus</taxon>
    </lineage>
</organism>
<proteinExistence type="predicted"/>
<dbReference type="InterPro" id="IPR018957">
    <property type="entry name" value="Znf_C3HC4_RING-type"/>
</dbReference>
<accession>A0A9D4W2V2</accession>
<dbReference type="PANTHER" id="PTHR46293">
    <property type="entry name" value="E3 UBIQUITIN PROTEIN LIGASE DRIP1"/>
    <property type="match status" value="1"/>
</dbReference>